<dbReference type="GO" id="GO:0006952">
    <property type="term" value="P:defense response"/>
    <property type="evidence" value="ECO:0007669"/>
    <property type="project" value="UniProtKB-KW"/>
</dbReference>
<dbReference type="Pfam" id="PF23559">
    <property type="entry name" value="WHD_DRP"/>
    <property type="match status" value="1"/>
</dbReference>
<evidence type="ECO:0000256" key="3">
    <source>
        <dbReference type="ARBA" id="ARBA00022741"/>
    </source>
</evidence>
<dbReference type="InterPro" id="IPR027417">
    <property type="entry name" value="P-loop_NTPase"/>
</dbReference>
<dbReference type="FunFam" id="3.40.50.300:FF:001091">
    <property type="entry name" value="Probable disease resistance protein At1g61300"/>
    <property type="match status" value="1"/>
</dbReference>
<protein>
    <submittedName>
        <fullName evidence="12">Uncharacterized protein</fullName>
    </submittedName>
</protein>
<dbReference type="Pfam" id="PF18052">
    <property type="entry name" value="Rx_N"/>
    <property type="match status" value="1"/>
</dbReference>
<feature type="domain" description="Disease resistance N-terminal" evidence="8">
    <location>
        <begin position="6"/>
        <end position="95"/>
    </location>
</feature>
<dbReference type="Gene3D" id="3.80.10.10">
    <property type="entry name" value="Ribonuclease Inhibitor"/>
    <property type="match status" value="3"/>
</dbReference>
<evidence type="ECO:0000313" key="12">
    <source>
        <dbReference type="EMBL" id="KAJ4973700.1"/>
    </source>
</evidence>
<dbReference type="Proteomes" id="UP001141806">
    <property type="component" value="Unassembled WGS sequence"/>
</dbReference>
<evidence type="ECO:0000259" key="7">
    <source>
        <dbReference type="Pfam" id="PF00931"/>
    </source>
</evidence>
<feature type="domain" description="Disease resistance protein winged helix" evidence="9">
    <location>
        <begin position="443"/>
        <end position="517"/>
    </location>
</feature>
<feature type="domain" description="NB-ARC" evidence="7">
    <location>
        <begin position="175"/>
        <end position="351"/>
    </location>
</feature>
<dbReference type="InterPro" id="IPR032675">
    <property type="entry name" value="LRR_dom_sf"/>
</dbReference>
<dbReference type="AlphaFoldDB" id="A0A9Q0KNE4"/>
<dbReference type="GO" id="GO:0005524">
    <property type="term" value="F:ATP binding"/>
    <property type="evidence" value="ECO:0007669"/>
    <property type="project" value="UniProtKB-KW"/>
</dbReference>
<dbReference type="GO" id="GO:0051707">
    <property type="term" value="P:response to other organism"/>
    <property type="evidence" value="ECO:0007669"/>
    <property type="project" value="UniProtKB-ARBA"/>
</dbReference>
<evidence type="ECO:0000256" key="1">
    <source>
        <dbReference type="ARBA" id="ARBA00022614"/>
    </source>
</evidence>
<dbReference type="Gene3D" id="1.20.5.4130">
    <property type="match status" value="1"/>
</dbReference>
<dbReference type="InterPro" id="IPR055414">
    <property type="entry name" value="LRR_R13L4/SHOC2-like"/>
</dbReference>
<dbReference type="Pfam" id="PF00931">
    <property type="entry name" value="NB-ARC"/>
    <property type="match status" value="1"/>
</dbReference>
<dbReference type="OrthoDB" id="5279713at2759"/>
<evidence type="ECO:0000313" key="13">
    <source>
        <dbReference type="Proteomes" id="UP001141806"/>
    </source>
</evidence>
<dbReference type="InterPro" id="IPR038005">
    <property type="entry name" value="RX-like_CC"/>
</dbReference>
<feature type="compositionally biased region" description="Basic and acidic residues" evidence="6">
    <location>
        <begin position="798"/>
        <end position="819"/>
    </location>
</feature>
<dbReference type="InterPro" id="IPR058922">
    <property type="entry name" value="WHD_DRP"/>
</dbReference>
<dbReference type="Gene3D" id="3.40.50.300">
    <property type="entry name" value="P-loop containing nucleotide triphosphate hydrolases"/>
    <property type="match status" value="1"/>
</dbReference>
<proteinExistence type="predicted"/>
<dbReference type="InterPro" id="IPR036388">
    <property type="entry name" value="WH-like_DNA-bd_sf"/>
</dbReference>
<keyword evidence="2" id="KW-0677">Repeat</keyword>
<keyword evidence="1" id="KW-0433">Leucine-rich repeat</keyword>
<dbReference type="PANTHER" id="PTHR36766">
    <property type="entry name" value="PLANT BROAD-SPECTRUM MILDEW RESISTANCE PROTEIN RPW8"/>
    <property type="match status" value="1"/>
</dbReference>
<name>A0A9Q0KNE4_9MAGN</name>
<dbReference type="InterPro" id="IPR042197">
    <property type="entry name" value="Apaf_helical"/>
</dbReference>
<dbReference type="Gene3D" id="1.10.8.430">
    <property type="entry name" value="Helical domain of apoptotic protease-activating factors"/>
    <property type="match status" value="1"/>
</dbReference>
<reference evidence="12" key="1">
    <citation type="journal article" date="2023" name="Plant J.">
        <title>The genome of the king protea, Protea cynaroides.</title>
        <authorList>
            <person name="Chang J."/>
            <person name="Duong T.A."/>
            <person name="Schoeman C."/>
            <person name="Ma X."/>
            <person name="Roodt D."/>
            <person name="Barker N."/>
            <person name="Li Z."/>
            <person name="Van de Peer Y."/>
            <person name="Mizrachi E."/>
        </authorList>
    </citation>
    <scope>NUCLEOTIDE SEQUENCE</scope>
    <source>
        <tissue evidence="12">Young leaves</tissue>
    </source>
</reference>
<dbReference type="Pfam" id="PF25019">
    <property type="entry name" value="LRR_R13L1-DRL21"/>
    <property type="match status" value="1"/>
</dbReference>
<keyword evidence="4" id="KW-0611">Plant defense</keyword>
<dbReference type="GO" id="GO:0043531">
    <property type="term" value="F:ADP binding"/>
    <property type="evidence" value="ECO:0007669"/>
    <property type="project" value="InterPro"/>
</dbReference>
<evidence type="ECO:0000259" key="9">
    <source>
        <dbReference type="Pfam" id="PF23559"/>
    </source>
</evidence>
<feature type="domain" description="Disease resistance R13L4/SHOC-2-like LRR" evidence="10">
    <location>
        <begin position="587"/>
        <end position="752"/>
    </location>
</feature>
<feature type="region of interest" description="Disordered" evidence="6">
    <location>
        <begin position="798"/>
        <end position="828"/>
    </location>
</feature>
<evidence type="ECO:0000256" key="2">
    <source>
        <dbReference type="ARBA" id="ARBA00022737"/>
    </source>
</evidence>
<sequence length="1133" mass="129907">MVDALVSNVIQQLKTIVQKEIEQEVRLIVGVKKDVDKLSSAFAKIQAVLKDAEERQIKENSVRLWLQDLKDLAYDIDDVLDEWSTEILKSQIDKVSHGNLFSLCCFYFKRISSRHDIGHRIKEIKEKLDDITTAKNKFGFTETTSTNDQIIHESRRKLETSSLVDVSEVFGRDMEKEIIISKLLSEGSTQEEVLPLISIVGMGGMGKTTLAQLAFNDDRVKNHFNKRMWIYVSKSFDKVTIAMNIIKEIDGINIYVTAQGCGHNITWEAVHRQLNSYIDGKHFLLVLDDVWNENPMEWDPLRLSLKSGARGSKIIVTTRNERVADIMGTTYVYNLGILSDKACWSLLRYYASVGRQEEVQGKKEFEEIGMKLAEKCKGLPLSAKTLGSHLRFKKSKQDWQDVLESDLWKVVSTDDKPVFPTLLLSYYDLPSHLKQCFAYCSLIPKRWHISKWTTIREWMAQGFISDNLATSTSDEDLITVGNEYFNNLVMRSFFEKDIISEGPLEFLRMHDLVYDFAKSFVEKECFTLMFEDTNAHQESNFSRARHLSLSMLETNIIPSFIYKAKNLRTLITYGPIPALPSELFHRLTCLRTLCLYGDSNLEEVPNEIRKLIHLRYIHICGGKFNELPKTVTNLYNLQILCLDGCQNLRKLPEEIWRLVNLIELILTDCNQLSYLPEGIGKLTKLRGLSHFIVGGVERGGCNIGELKDLNFLKDTLCIIGLGRVKNGNEAKMACLKNKQHLRALYFYFNQYSGLSRVDEEDDLDEEGENTEEETVDVEGKIEAEEGENIEEETIDVEGKIEGGGGGEEKINSEGNTKKEEEEEVDGGDMLSRKMEDVLESLQPNPSLEKLIIRDYLGAVFPNWIVSHADFMIFSNLVFLEFGGCRKCKQLPPTLGKLPSLETLVIAGMDKVKFMGVEFFGIDGATKSDTIFPKLKVFLLSEMINLEEWDMRMPEEEDWKQFIFMPHLQHIYLIELPKLRSLPQHLIQATSLRKLMIWHCPKLTWIPSPSSHLPFLYVEELILKKDTGSFSKSLITNNHHMFLPKLKLLRVRESPYSSLPQGLGKLTSLEILDIRTCSKIKSIPEGELQHLTALQELTIMRCPTLRQRCQKDIGEDWSKISHIPKIFIDDQKIK</sequence>
<evidence type="ECO:0000259" key="11">
    <source>
        <dbReference type="Pfam" id="PF25019"/>
    </source>
</evidence>
<dbReference type="PANTHER" id="PTHR36766:SF40">
    <property type="entry name" value="DISEASE RESISTANCE PROTEIN RGA3"/>
    <property type="match status" value="1"/>
</dbReference>
<dbReference type="PRINTS" id="PR00364">
    <property type="entry name" value="DISEASERSIST"/>
</dbReference>
<evidence type="ECO:0000256" key="6">
    <source>
        <dbReference type="SAM" id="MobiDB-lite"/>
    </source>
</evidence>
<dbReference type="SUPFAM" id="SSF52540">
    <property type="entry name" value="P-loop containing nucleoside triphosphate hydrolases"/>
    <property type="match status" value="1"/>
</dbReference>
<evidence type="ECO:0000259" key="8">
    <source>
        <dbReference type="Pfam" id="PF18052"/>
    </source>
</evidence>
<dbReference type="InterPro" id="IPR056789">
    <property type="entry name" value="LRR_R13L1-DRL21"/>
</dbReference>
<dbReference type="InterPro" id="IPR041118">
    <property type="entry name" value="Rx_N"/>
</dbReference>
<dbReference type="SUPFAM" id="SSF52058">
    <property type="entry name" value="L domain-like"/>
    <property type="match status" value="1"/>
</dbReference>
<comment type="caution">
    <text evidence="12">The sequence shown here is derived from an EMBL/GenBank/DDBJ whole genome shotgun (WGS) entry which is preliminary data.</text>
</comment>
<gene>
    <name evidence="12" type="ORF">NE237_006874</name>
</gene>
<dbReference type="EMBL" id="JAMYWD010000004">
    <property type="protein sequence ID" value="KAJ4973700.1"/>
    <property type="molecule type" value="Genomic_DNA"/>
</dbReference>
<dbReference type="Gene3D" id="1.10.10.10">
    <property type="entry name" value="Winged helix-like DNA-binding domain superfamily/Winged helix DNA-binding domain"/>
    <property type="match status" value="1"/>
</dbReference>
<keyword evidence="3" id="KW-0547">Nucleotide-binding</keyword>
<keyword evidence="13" id="KW-1185">Reference proteome</keyword>
<accession>A0A9Q0KNE4</accession>
<dbReference type="CDD" id="cd14798">
    <property type="entry name" value="RX-CC_like"/>
    <property type="match status" value="1"/>
</dbReference>
<evidence type="ECO:0000256" key="5">
    <source>
        <dbReference type="ARBA" id="ARBA00022840"/>
    </source>
</evidence>
<dbReference type="Pfam" id="PF23598">
    <property type="entry name" value="LRR_14"/>
    <property type="match status" value="1"/>
</dbReference>
<evidence type="ECO:0000256" key="4">
    <source>
        <dbReference type="ARBA" id="ARBA00022821"/>
    </source>
</evidence>
<feature type="domain" description="R13L1/DRL21-like LRR repeat region" evidence="11">
    <location>
        <begin position="831"/>
        <end position="908"/>
    </location>
</feature>
<organism evidence="12 13">
    <name type="scientific">Protea cynaroides</name>
    <dbReference type="NCBI Taxonomy" id="273540"/>
    <lineage>
        <taxon>Eukaryota</taxon>
        <taxon>Viridiplantae</taxon>
        <taxon>Streptophyta</taxon>
        <taxon>Embryophyta</taxon>
        <taxon>Tracheophyta</taxon>
        <taxon>Spermatophyta</taxon>
        <taxon>Magnoliopsida</taxon>
        <taxon>Proteales</taxon>
        <taxon>Proteaceae</taxon>
        <taxon>Protea</taxon>
    </lineage>
</organism>
<evidence type="ECO:0000259" key="10">
    <source>
        <dbReference type="Pfam" id="PF23598"/>
    </source>
</evidence>
<keyword evidence="5" id="KW-0067">ATP-binding</keyword>
<dbReference type="InterPro" id="IPR002182">
    <property type="entry name" value="NB-ARC"/>
</dbReference>